<gene>
    <name evidence="2" type="ORF">ONZ51_g3683</name>
</gene>
<keyword evidence="1" id="KW-0812">Transmembrane</keyword>
<comment type="caution">
    <text evidence="2">The sequence shown here is derived from an EMBL/GenBank/DDBJ whole genome shotgun (WGS) entry which is preliminary data.</text>
</comment>
<sequence>MPDETSYSLLASSSPHDSADHLQHFAEDDAVSSSRAQRSVGLSDMTCWRVLVFSCVAALILSTINLLSLSARATILMAQGYSTYMQPRLSQLRQPSVYLGLENVPVNPLSCRSRGTFPRRFYTYDANSLQPRLERVHGPDDKTTIAFGGSVRAVVDFYVPDYGLENCTLSLQRVSNGGFGMPDNTTGNIDVYIVHDAEVGIDPTATYLDTLSYISEQESTSRPFYCPSRSHVVFEWRCLTKDCVVYMPLEGVTSRTASGTSLSQTGFRVTQYEAMHCITD</sequence>
<feature type="transmembrane region" description="Helical" evidence="1">
    <location>
        <begin position="48"/>
        <end position="67"/>
    </location>
</feature>
<name>A0AAD7TZN2_9APHY</name>
<organism evidence="2 3">
    <name type="scientific">Trametes cubensis</name>
    <dbReference type="NCBI Taxonomy" id="1111947"/>
    <lineage>
        <taxon>Eukaryota</taxon>
        <taxon>Fungi</taxon>
        <taxon>Dikarya</taxon>
        <taxon>Basidiomycota</taxon>
        <taxon>Agaricomycotina</taxon>
        <taxon>Agaricomycetes</taxon>
        <taxon>Polyporales</taxon>
        <taxon>Polyporaceae</taxon>
        <taxon>Trametes</taxon>
    </lineage>
</organism>
<protein>
    <recommendedName>
        <fullName evidence="4">Ubiquitin 3 binding protein But2 C-terminal domain-containing protein</fullName>
    </recommendedName>
</protein>
<reference evidence="2" key="1">
    <citation type="submission" date="2022-11" db="EMBL/GenBank/DDBJ databases">
        <title>Genome Sequence of Cubamyces cubensis.</title>
        <authorList>
            <person name="Buettner E."/>
        </authorList>
    </citation>
    <scope>NUCLEOTIDE SEQUENCE</scope>
    <source>
        <strain evidence="2">MPL-01</strain>
    </source>
</reference>
<keyword evidence="1" id="KW-0472">Membrane</keyword>
<dbReference type="EMBL" id="JAPEVG010000066">
    <property type="protein sequence ID" value="KAJ8488215.1"/>
    <property type="molecule type" value="Genomic_DNA"/>
</dbReference>
<keyword evidence="3" id="KW-1185">Reference proteome</keyword>
<evidence type="ECO:0008006" key="4">
    <source>
        <dbReference type="Google" id="ProtNLM"/>
    </source>
</evidence>
<keyword evidence="1" id="KW-1133">Transmembrane helix</keyword>
<dbReference type="Proteomes" id="UP001215151">
    <property type="component" value="Unassembled WGS sequence"/>
</dbReference>
<proteinExistence type="predicted"/>
<evidence type="ECO:0000313" key="2">
    <source>
        <dbReference type="EMBL" id="KAJ8488215.1"/>
    </source>
</evidence>
<accession>A0AAD7TZN2</accession>
<dbReference type="AlphaFoldDB" id="A0AAD7TZN2"/>
<evidence type="ECO:0000313" key="3">
    <source>
        <dbReference type="Proteomes" id="UP001215151"/>
    </source>
</evidence>
<evidence type="ECO:0000256" key="1">
    <source>
        <dbReference type="SAM" id="Phobius"/>
    </source>
</evidence>